<dbReference type="Proteomes" id="UP000053097">
    <property type="component" value="Unassembled WGS sequence"/>
</dbReference>
<reference evidence="1 2" key="1">
    <citation type="journal article" date="2014" name="Curr. Biol.">
        <title>The genome of the clonal raider ant Cerapachys biroi.</title>
        <authorList>
            <person name="Oxley P.R."/>
            <person name="Ji L."/>
            <person name="Fetter-Pruneda I."/>
            <person name="McKenzie S.K."/>
            <person name="Li C."/>
            <person name="Hu H."/>
            <person name="Zhang G."/>
            <person name="Kronauer D.J."/>
        </authorList>
    </citation>
    <scope>NUCLEOTIDE SEQUENCE [LARGE SCALE GENOMIC DNA]</scope>
</reference>
<name>A0A026WT27_OOCBI</name>
<keyword evidence="2" id="KW-1185">Reference proteome</keyword>
<evidence type="ECO:0000313" key="2">
    <source>
        <dbReference type="Proteomes" id="UP000053097"/>
    </source>
</evidence>
<evidence type="ECO:0000313" key="1">
    <source>
        <dbReference type="EMBL" id="EZA58259.1"/>
    </source>
</evidence>
<proteinExistence type="predicted"/>
<accession>A0A026WT27</accession>
<organism evidence="1 2">
    <name type="scientific">Ooceraea biroi</name>
    <name type="common">Clonal raider ant</name>
    <name type="synonym">Cerapachys biroi</name>
    <dbReference type="NCBI Taxonomy" id="2015173"/>
    <lineage>
        <taxon>Eukaryota</taxon>
        <taxon>Metazoa</taxon>
        <taxon>Ecdysozoa</taxon>
        <taxon>Arthropoda</taxon>
        <taxon>Hexapoda</taxon>
        <taxon>Insecta</taxon>
        <taxon>Pterygota</taxon>
        <taxon>Neoptera</taxon>
        <taxon>Endopterygota</taxon>
        <taxon>Hymenoptera</taxon>
        <taxon>Apocrita</taxon>
        <taxon>Aculeata</taxon>
        <taxon>Formicoidea</taxon>
        <taxon>Formicidae</taxon>
        <taxon>Dorylinae</taxon>
        <taxon>Ooceraea</taxon>
    </lineage>
</organism>
<dbReference type="EMBL" id="KK107128">
    <property type="protein sequence ID" value="EZA58259.1"/>
    <property type="molecule type" value="Genomic_DNA"/>
</dbReference>
<gene>
    <name evidence="1" type="ORF">X777_01216</name>
</gene>
<sequence length="81" mass="8916">MHTVTNLTTGDYLLLERRGLGTCPLVVRLCHPQLGLGPSQLGGRFVGPFLNAFHFLGRVQRASTVSLRPFHVVPQPLVLQL</sequence>
<protein>
    <submittedName>
        <fullName evidence="1">Uncharacterized protein</fullName>
    </submittedName>
</protein>
<dbReference type="AlphaFoldDB" id="A0A026WT27"/>